<sequence>MSKLAKSVSKNAIPKRPTRDEFELEELGEKLVEAQRENQEVLLTIWAVTEQVRGLITNMDARTRMVHIQKYGNLTKVPFLDNWKVECPGS</sequence>
<protein>
    <submittedName>
        <fullName evidence="1">YolD-like family protein</fullName>
    </submittedName>
</protein>
<dbReference type="RefSeq" id="WP_262686194.1">
    <property type="nucleotide sequence ID" value="NZ_JAOQIO010000094.1"/>
</dbReference>
<evidence type="ECO:0000313" key="2">
    <source>
        <dbReference type="Proteomes" id="UP001652445"/>
    </source>
</evidence>
<accession>A0ABT2UNB0</accession>
<evidence type="ECO:0000313" key="1">
    <source>
        <dbReference type="EMBL" id="MCU6795144.1"/>
    </source>
</evidence>
<dbReference type="EMBL" id="JAOQIO010000094">
    <property type="protein sequence ID" value="MCU6795144.1"/>
    <property type="molecule type" value="Genomic_DNA"/>
</dbReference>
<gene>
    <name evidence="1" type="ORF">OB236_23845</name>
</gene>
<keyword evidence="2" id="KW-1185">Reference proteome</keyword>
<reference evidence="1 2" key="1">
    <citation type="submission" date="2022-09" db="EMBL/GenBank/DDBJ databases">
        <authorList>
            <person name="Han X.L."/>
            <person name="Wang Q."/>
            <person name="Lu T."/>
        </authorList>
    </citation>
    <scope>NUCLEOTIDE SEQUENCE [LARGE SCALE GENOMIC DNA]</scope>
    <source>
        <strain evidence="1 2">WQ 127069</strain>
    </source>
</reference>
<dbReference type="InterPro" id="IPR014962">
    <property type="entry name" value="YolD"/>
</dbReference>
<organism evidence="1 2">
    <name type="scientific">Paenibacillus baimaensis</name>
    <dbReference type="NCBI Taxonomy" id="2982185"/>
    <lineage>
        <taxon>Bacteria</taxon>
        <taxon>Bacillati</taxon>
        <taxon>Bacillota</taxon>
        <taxon>Bacilli</taxon>
        <taxon>Bacillales</taxon>
        <taxon>Paenibacillaceae</taxon>
        <taxon>Paenibacillus</taxon>
    </lineage>
</organism>
<proteinExistence type="predicted"/>
<dbReference type="Proteomes" id="UP001652445">
    <property type="component" value="Unassembled WGS sequence"/>
</dbReference>
<dbReference type="Pfam" id="PF08863">
    <property type="entry name" value="YolD"/>
    <property type="match status" value="1"/>
</dbReference>
<name>A0ABT2UNB0_9BACL</name>
<comment type="caution">
    <text evidence="1">The sequence shown here is derived from an EMBL/GenBank/DDBJ whole genome shotgun (WGS) entry which is preliminary data.</text>
</comment>